<evidence type="ECO:0000313" key="3">
    <source>
        <dbReference type="Proteomes" id="UP000693970"/>
    </source>
</evidence>
<evidence type="ECO:0000313" key="2">
    <source>
        <dbReference type="EMBL" id="KAG7352352.1"/>
    </source>
</evidence>
<dbReference type="Proteomes" id="UP000693970">
    <property type="component" value="Unassembled WGS sequence"/>
</dbReference>
<reference evidence="2" key="2">
    <citation type="submission" date="2021-04" db="EMBL/GenBank/DDBJ databases">
        <authorList>
            <person name="Podell S."/>
        </authorList>
    </citation>
    <scope>NUCLEOTIDE SEQUENCE</scope>
    <source>
        <strain evidence="2">Hildebrandi</strain>
    </source>
</reference>
<sequence>MLGPPPETTNASGGMLGVSSEHPTTKRSRSAGNQGSTIKRVKLFNEIPPIQNGVISASKTPVIDEGRIVDIPTEKVLDVGYFFDDDVKDIPEYDVSQSVQNALKSTWQKEKALRNAVYTDLMFNHNIKFPESSFKPESTSRMSKLLRRVPLARNKEYVEADLAKLLAEYAKVYDPITSTSHTTSVQRIVRGLPVTTTSEPELAPIDTRGPAQIRLGGVQERKQLQCCESQN</sequence>
<dbReference type="OrthoDB" id="50632at2759"/>
<keyword evidence="3" id="KW-1185">Reference proteome</keyword>
<reference evidence="2" key="1">
    <citation type="journal article" date="2021" name="Sci. Rep.">
        <title>Diploid genomic architecture of Nitzschia inconspicua, an elite biomass production diatom.</title>
        <authorList>
            <person name="Oliver A."/>
            <person name="Podell S."/>
            <person name="Pinowska A."/>
            <person name="Traller J.C."/>
            <person name="Smith S.R."/>
            <person name="McClure R."/>
            <person name="Beliaev A."/>
            <person name="Bohutskyi P."/>
            <person name="Hill E.A."/>
            <person name="Rabines A."/>
            <person name="Zheng H."/>
            <person name="Allen L.Z."/>
            <person name="Kuo A."/>
            <person name="Grigoriev I.V."/>
            <person name="Allen A.E."/>
            <person name="Hazlebeck D."/>
            <person name="Allen E.E."/>
        </authorList>
    </citation>
    <scope>NUCLEOTIDE SEQUENCE</scope>
    <source>
        <strain evidence="2">Hildebrandi</strain>
    </source>
</reference>
<evidence type="ECO:0000256" key="1">
    <source>
        <dbReference type="SAM" id="MobiDB-lite"/>
    </source>
</evidence>
<dbReference type="EMBL" id="JAGRRH010000017">
    <property type="protein sequence ID" value="KAG7352352.1"/>
    <property type="molecule type" value="Genomic_DNA"/>
</dbReference>
<accession>A0A9K3KZ17</accession>
<dbReference type="AlphaFoldDB" id="A0A9K3KZ17"/>
<protein>
    <submittedName>
        <fullName evidence="2">Uncharacterized protein</fullName>
    </submittedName>
</protein>
<feature type="region of interest" description="Disordered" evidence="1">
    <location>
        <begin position="1"/>
        <end position="37"/>
    </location>
</feature>
<proteinExistence type="predicted"/>
<comment type="caution">
    <text evidence="2">The sequence shown here is derived from an EMBL/GenBank/DDBJ whole genome shotgun (WGS) entry which is preliminary data.</text>
</comment>
<gene>
    <name evidence="2" type="ORF">IV203_008400</name>
</gene>
<organism evidence="2 3">
    <name type="scientific">Nitzschia inconspicua</name>
    <dbReference type="NCBI Taxonomy" id="303405"/>
    <lineage>
        <taxon>Eukaryota</taxon>
        <taxon>Sar</taxon>
        <taxon>Stramenopiles</taxon>
        <taxon>Ochrophyta</taxon>
        <taxon>Bacillariophyta</taxon>
        <taxon>Bacillariophyceae</taxon>
        <taxon>Bacillariophycidae</taxon>
        <taxon>Bacillariales</taxon>
        <taxon>Bacillariaceae</taxon>
        <taxon>Nitzschia</taxon>
    </lineage>
</organism>
<name>A0A9K3KZ17_9STRA</name>